<dbReference type="NCBIfam" id="NF002636">
    <property type="entry name" value="PRK02304.1-5"/>
    <property type="match status" value="1"/>
</dbReference>
<evidence type="ECO:0000256" key="4">
    <source>
        <dbReference type="ARBA" id="ARBA00004659"/>
    </source>
</evidence>
<comment type="catalytic activity">
    <reaction evidence="1 11">
        <text>AMP + diphosphate = 5-phospho-alpha-D-ribose 1-diphosphate + adenine</text>
        <dbReference type="Rhea" id="RHEA:16609"/>
        <dbReference type="ChEBI" id="CHEBI:16708"/>
        <dbReference type="ChEBI" id="CHEBI:33019"/>
        <dbReference type="ChEBI" id="CHEBI:58017"/>
        <dbReference type="ChEBI" id="CHEBI:456215"/>
        <dbReference type="EC" id="2.4.2.7"/>
    </reaction>
</comment>
<reference evidence="13 14" key="1">
    <citation type="submission" date="2023-02" db="EMBL/GenBank/DDBJ databases">
        <title>Novel Oscillospiraceae bacterial genomes.</title>
        <authorList>
            <person name="Srinivasan S."/>
            <person name="Austin M.N."/>
            <person name="Fiedler T.L."/>
            <person name="Strenk S.M."/>
            <person name="Agnew K.J."/>
            <person name="Nagana Gowda G.A."/>
            <person name="Raftery D."/>
            <person name="Beamer M.A."/>
            <person name="Achilles S.L."/>
            <person name="Wiesenfeld H.C."/>
            <person name="Fredricks D.N."/>
            <person name="Hillier S.L."/>
        </authorList>
    </citation>
    <scope>NUCLEOTIDE SEQUENCE [LARGE SCALE GENOMIC DNA]</scope>
    <source>
        <strain evidence="13 14">CHIC02 1186E3-8</strain>
    </source>
</reference>
<dbReference type="RefSeq" id="WP_315570719.1">
    <property type="nucleotide sequence ID" value="NZ_CP118866.1"/>
</dbReference>
<feature type="domain" description="Phosphoribosyltransferase" evidence="12">
    <location>
        <begin position="32"/>
        <end position="168"/>
    </location>
</feature>
<comment type="similarity">
    <text evidence="5 11">Belongs to the purine/pyrimidine phosphoribosyltransferase family.</text>
</comment>
<comment type="function">
    <text evidence="2 11">Catalyzes a salvage reaction resulting in the formation of AMP, that is energically less costly than de novo synthesis.</text>
</comment>
<dbReference type="EMBL" id="CP118868">
    <property type="protein sequence ID" value="WEG35263.1"/>
    <property type="molecule type" value="Genomic_DNA"/>
</dbReference>
<evidence type="ECO:0000259" key="12">
    <source>
        <dbReference type="Pfam" id="PF00156"/>
    </source>
</evidence>
<dbReference type="InterPro" id="IPR005764">
    <property type="entry name" value="Ade_phspho_trans"/>
</dbReference>
<keyword evidence="8 11" id="KW-0328">Glycosyltransferase</keyword>
<evidence type="ECO:0000256" key="3">
    <source>
        <dbReference type="ARBA" id="ARBA00004496"/>
    </source>
</evidence>
<comment type="subunit">
    <text evidence="11">Homodimer.</text>
</comment>
<name>A0ABY8C3K9_9FIRM</name>
<dbReference type="EC" id="2.4.2.7" evidence="6 11"/>
<keyword evidence="10 11" id="KW-0660">Purine salvage</keyword>
<dbReference type="Pfam" id="PF00156">
    <property type="entry name" value="Pribosyltran"/>
    <property type="match status" value="1"/>
</dbReference>
<dbReference type="PANTHER" id="PTHR32315">
    <property type="entry name" value="ADENINE PHOSPHORIBOSYLTRANSFERASE"/>
    <property type="match status" value="1"/>
</dbReference>
<dbReference type="Proteomes" id="UP001220478">
    <property type="component" value="Chromosome"/>
</dbReference>
<sequence>MSKNLDRKLRHIHNYPKRGIDFIDITTVLKNAQDFHDLIAELQAACADLNFDKIVAAEARGFIIGSALAYIMQKGFVPVRKAGKLPAAIYKKTYKLEYGESTIEMHKDALQAGERVLFVDDLLAIGGTAEAACELIESAGAEVAGVLFFVELAGLNGRQRLTKYDVRSLYLVHEDDLSQD</sequence>
<keyword evidence="7 11" id="KW-0963">Cytoplasm</keyword>
<keyword evidence="9 11" id="KW-0808">Transferase</keyword>
<dbReference type="NCBIfam" id="TIGR01090">
    <property type="entry name" value="apt"/>
    <property type="match status" value="1"/>
</dbReference>
<accession>A0ABY8C3K9</accession>
<comment type="subcellular location">
    <subcellularLocation>
        <location evidence="3 11">Cytoplasm</location>
    </subcellularLocation>
</comment>
<dbReference type="CDD" id="cd06223">
    <property type="entry name" value="PRTases_typeI"/>
    <property type="match status" value="1"/>
</dbReference>
<dbReference type="GO" id="GO:0003999">
    <property type="term" value="F:adenine phosphoribosyltransferase activity"/>
    <property type="evidence" value="ECO:0007669"/>
    <property type="project" value="UniProtKB-EC"/>
</dbReference>
<evidence type="ECO:0000256" key="2">
    <source>
        <dbReference type="ARBA" id="ARBA00003968"/>
    </source>
</evidence>
<evidence type="ECO:0000256" key="9">
    <source>
        <dbReference type="ARBA" id="ARBA00022679"/>
    </source>
</evidence>
<dbReference type="Gene3D" id="3.40.50.2020">
    <property type="match status" value="1"/>
</dbReference>
<dbReference type="HAMAP" id="MF_00004">
    <property type="entry name" value="Aden_phosphoribosyltr"/>
    <property type="match status" value="1"/>
</dbReference>
<dbReference type="NCBIfam" id="NF002634">
    <property type="entry name" value="PRK02304.1-3"/>
    <property type="match status" value="1"/>
</dbReference>
<dbReference type="SUPFAM" id="SSF53271">
    <property type="entry name" value="PRTase-like"/>
    <property type="match status" value="1"/>
</dbReference>
<evidence type="ECO:0000256" key="6">
    <source>
        <dbReference type="ARBA" id="ARBA00011893"/>
    </source>
</evidence>
<evidence type="ECO:0000313" key="14">
    <source>
        <dbReference type="Proteomes" id="UP001220478"/>
    </source>
</evidence>
<evidence type="ECO:0000256" key="5">
    <source>
        <dbReference type="ARBA" id="ARBA00008391"/>
    </source>
</evidence>
<evidence type="ECO:0000256" key="11">
    <source>
        <dbReference type="HAMAP-Rule" id="MF_00004"/>
    </source>
</evidence>
<keyword evidence="14" id="KW-1185">Reference proteome</keyword>
<dbReference type="InterPro" id="IPR029057">
    <property type="entry name" value="PRTase-like"/>
</dbReference>
<dbReference type="InterPro" id="IPR000836">
    <property type="entry name" value="PRTase_dom"/>
</dbReference>
<evidence type="ECO:0000256" key="1">
    <source>
        <dbReference type="ARBA" id="ARBA00000868"/>
    </source>
</evidence>
<evidence type="ECO:0000256" key="7">
    <source>
        <dbReference type="ARBA" id="ARBA00022490"/>
    </source>
</evidence>
<evidence type="ECO:0000256" key="10">
    <source>
        <dbReference type="ARBA" id="ARBA00022726"/>
    </source>
</evidence>
<dbReference type="InterPro" id="IPR050054">
    <property type="entry name" value="UPRTase/APRTase"/>
</dbReference>
<organism evidence="13 14">
    <name type="scientific">Amygdalobacter indicium</name>
    <dbReference type="NCBI Taxonomy" id="3029272"/>
    <lineage>
        <taxon>Bacteria</taxon>
        <taxon>Bacillati</taxon>
        <taxon>Bacillota</taxon>
        <taxon>Clostridia</taxon>
        <taxon>Eubacteriales</taxon>
        <taxon>Oscillospiraceae</taxon>
        <taxon>Amygdalobacter</taxon>
    </lineage>
</organism>
<dbReference type="PANTHER" id="PTHR32315:SF3">
    <property type="entry name" value="ADENINE PHOSPHORIBOSYLTRANSFERASE"/>
    <property type="match status" value="1"/>
</dbReference>
<gene>
    <name evidence="11" type="primary">apt</name>
    <name evidence="13" type="ORF">PYS61_04850</name>
</gene>
<comment type="pathway">
    <text evidence="4 11">Purine metabolism; AMP biosynthesis via salvage pathway; AMP from adenine: step 1/1.</text>
</comment>
<evidence type="ECO:0000256" key="8">
    <source>
        <dbReference type="ARBA" id="ARBA00022676"/>
    </source>
</evidence>
<proteinExistence type="inferred from homology"/>
<evidence type="ECO:0000313" key="13">
    <source>
        <dbReference type="EMBL" id="WEG35263.1"/>
    </source>
</evidence>
<protein>
    <recommendedName>
        <fullName evidence="6 11">Adenine phosphoribosyltransferase</fullName>
        <shortName evidence="11">APRT</shortName>
        <ecNumber evidence="6 11">2.4.2.7</ecNumber>
    </recommendedName>
</protein>